<dbReference type="Gene3D" id="1.20.950.20">
    <property type="entry name" value="Transmembrane di-heme cytochromes, Chain C"/>
    <property type="match status" value="1"/>
</dbReference>
<dbReference type="GO" id="GO:0022904">
    <property type="term" value="P:respiratory electron transport chain"/>
    <property type="evidence" value="ECO:0007669"/>
    <property type="project" value="InterPro"/>
</dbReference>
<evidence type="ECO:0000256" key="5">
    <source>
        <dbReference type="ARBA" id="ARBA00023136"/>
    </source>
</evidence>
<evidence type="ECO:0000256" key="4">
    <source>
        <dbReference type="ARBA" id="ARBA00022989"/>
    </source>
</evidence>
<feature type="transmembrane region" description="Helical" evidence="6">
    <location>
        <begin position="153"/>
        <end position="173"/>
    </location>
</feature>
<dbReference type="SUPFAM" id="SSF81342">
    <property type="entry name" value="Transmembrane di-heme cytochromes"/>
    <property type="match status" value="1"/>
</dbReference>
<evidence type="ECO:0000256" key="1">
    <source>
        <dbReference type="ARBA" id="ARBA00004651"/>
    </source>
</evidence>
<dbReference type="GO" id="GO:0020037">
    <property type="term" value="F:heme binding"/>
    <property type="evidence" value="ECO:0007669"/>
    <property type="project" value="TreeGrafter"/>
</dbReference>
<feature type="transmembrane region" description="Helical" evidence="6">
    <location>
        <begin position="113"/>
        <end position="133"/>
    </location>
</feature>
<protein>
    <submittedName>
        <fullName evidence="8">Cytochrome b561 bacterial/ni-hydrogenase</fullName>
    </submittedName>
</protein>
<name>A0A498RB61_9FIRM</name>
<reference evidence="8 9" key="1">
    <citation type="submission" date="2018-06" db="EMBL/GenBank/DDBJ databases">
        <authorList>
            <person name="Strepis N."/>
        </authorList>
    </citation>
    <scope>NUCLEOTIDE SEQUENCE [LARGE SCALE GENOMIC DNA]</scope>
    <source>
        <strain evidence="8">LUCI</strain>
    </source>
</reference>
<evidence type="ECO:0000256" key="3">
    <source>
        <dbReference type="ARBA" id="ARBA00022692"/>
    </source>
</evidence>
<dbReference type="OrthoDB" id="257690at2"/>
<dbReference type="RefSeq" id="WP_122627376.1">
    <property type="nucleotide sequence ID" value="NZ_UPPP01000063.1"/>
</dbReference>
<dbReference type="InterPro" id="IPR011577">
    <property type="entry name" value="Cyt_b561_bac/Ni-Hgenase"/>
</dbReference>
<feature type="transmembrane region" description="Helical" evidence="6">
    <location>
        <begin position="12"/>
        <end position="31"/>
    </location>
</feature>
<evidence type="ECO:0000256" key="6">
    <source>
        <dbReference type="SAM" id="Phobius"/>
    </source>
</evidence>
<dbReference type="GO" id="GO:0009055">
    <property type="term" value="F:electron transfer activity"/>
    <property type="evidence" value="ECO:0007669"/>
    <property type="project" value="InterPro"/>
</dbReference>
<proteinExistence type="predicted"/>
<feature type="domain" description="Cytochrome b561 bacterial/Ni-hydrogenase" evidence="7">
    <location>
        <begin position="6"/>
        <end position="186"/>
    </location>
</feature>
<keyword evidence="4 6" id="KW-1133">Transmembrane helix</keyword>
<evidence type="ECO:0000313" key="9">
    <source>
        <dbReference type="Proteomes" id="UP000277811"/>
    </source>
</evidence>
<dbReference type="Pfam" id="PF01292">
    <property type="entry name" value="Ni_hydr_CYTB"/>
    <property type="match status" value="1"/>
</dbReference>
<dbReference type="GO" id="GO:0005886">
    <property type="term" value="C:plasma membrane"/>
    <property type="evidence" value="ECO:0007669"/>
    <property type="project" value="UniProtKB-SubCell"/>
</dbReference>
<dbReference type="InterPro" id="IPR016174">
    <property type="entry name" value="Di-haem_cyt_TM"/>
</dbReference>
<keyword evidence="3 6" id="KW-0812">Transmembrane</keyword>
<accession>A0A498RB61</accession>
<keyword evidence="9" id="KW-1185">Reference proteome</keyword>
<comment type="subcellular location">
    <subcellularLocation>
        <location evidence="1">Cell membrane</location>
        <topology evidence="1">Multi-pass membrane protein</topology>
    </subcellularLocation>
</comment>
<dbReference type="InterPro" id="IPR051542">
    <property type="entry name" value="Hydrogenase_cytochrome"/>
</dbReference>
<feature type="transmembrane region" description="Helical" evidence="6">
    <location>
        <begin position="51"/>
        <end position="69"/>
    </location>
</feature>
<organism evidence="8 9">
    <name type="scientific">Lucifera butyrica</name>
    <dbReference type="NCBI Taxonomy" id="1351585"/>
    <lineage>
        <taxon>Bacteria</taxon>
        <taxon>Bacillati</taxon>
        <taxon>Bacillota</taxon>
        <taxon>Negativicutes</taxon>
        <taxon>Veillonellales</taxon>
        <taxon>Veillonellaceae</taxon>
        <taxon>Lucifera</taxon>
    </lineage>
</organism>
<sequence length="198" mass="22979">MKLLLQPLPVRIFHWTMFSCVMTLLITGLYLHNPGEVFRLPLSLVRKIHGMFGMVLIFNLLAQIYYYSVTGKFTEIIFLPRDWKNIRSFMRYVLFITEYHPNYGRYNPGQKGLFTLWGIAVLTASVTSMMLLFPDQTILLQRWVGGLQRARVIHFFIAAFFGATVPLHLYLVFTEDPAKLQAMFTGYIKKEPGNKGDM</sequence>
<evidence type="ECO:0000256" key="2">
    <source>
        <dbReference type="ARBA" id="ARBA00022475"/>
    </source>
</evidence>
<evidence type="ECO:0000313" key="8">
    <source>
        <dbReference type="EMBL" id="VBB06358.1"/>
    </source>
</evidence>
<dbReference type="PANTHER" id="PTHR30485:SF0">
    <property type="entry name" value="NI_FE-HYDROGENASE 1 B-TYPE CYTOCHROME SUBUNIT-RELATED"/>
    <property type="match status" value="1"/>
</dbReference>
<dbReference type="EMBL" id="UPPP01000063">
    <property type="protein sequence ID" value="VBB06358.1"/>
    <property type="molecule type" value="Genomic_DNA"/>
</dbReference>
<evidence type="ECO:0000259" key="7">
    <source>
        <dbReference type="Pfam" id="PF01292"/>
    </source>
</evidence>
<gene>
    <name evidence="8" type="ORF">LUCI_1589</name>
</gene>
<dbReference type="Proteomes" id="UP000277811">
    <property type="component" value="Unassembled WGS sequence"/>
</dbReference>
<keyword evidence="5 6" id="KW-0472">Membrane</keyword>
<dbReference type="AlphaFoldDB" id="A0A498RB61"/>
<dbReference type="PANTHER" id="PTHR30485">
    <property type="entry name" value="NI/FE-HYDROGENASE 1 B-TYPE CYTOCHROME SUBUNIT"/>
    <property type="match status" value="1"/>
</dbReference>
<keyword evidence="2" id="KW-1003">Cell membrane</keyword>